<proteinExistence type="predicted"/>
<evidence type="ECO:0000256" key="1">
    <source>
        <dbReference type="SAM" id="MobiDB-lite"/>
    </source>
</evidence>
<evidence type="ECO:0000313" key="2">
    <source>
        <dbReference type="EMBL" id="MDQ0313848.1"/>
    </source>
</evidence>
<evidence type="ECO:0000313" key="3">
    <source>
        <dbReference type="Proteomes" id="UP001229244"/>
    </source>
</evidence>
<dbReference type="AlphaFoldDB" id="A0AAE3VL05"/>
<gene>
    <name evidence="2" type="ORF">J2S73_000285</name>
</gene>
<comment type="caution">
    <text evidence="2">The sequence shown here is derived from an EMBL/GenBank/DDBJ whole genome shotgun (WGS) entry which is preliminary data.</text>
</comment>
<protein>
    <submittedName>
        <fullName evidence="2">Uncharacterized protein</fullName>
    </submittedName>
</protein>
<accession>A0AAE3VL05</accession>
<organism evidence="2 3">
    <name type="scientific">Amorphus orientalis</name>
    <dbReference type="NCBI Taxonomy" id="649198"/>
    <lineage>
        <taxon>Bacteria</taxon>
        <taxon>Pseudomonadati</taxon>
        <taxon>Pseudomonadota</taxon>
        <taxon>Alphaproteobacteria</taxon>
        <taxon>Hyphomicrobiales</taxon>
        <taxon>Amorphaceae</taxon>
        <taxon>Amorphus</taxon>
    </lineage>
</organism>
<reference evidence="2" key="1">
    <citation type="submission" date="2023-07" db="EMBL/GenBank/DDBJ databases">
        <title>Genomic Encyclopedia of Type Strains, Phase IV (KMG-IV): sequencing the most valuable type-strain genomes for metagenomic binning, comparative biology and taxonomic classification.</title>
        <authorList>
            <person name="Goeker M."/>
        </authorList>
    </citation>
    <scope>NUCLEOTIDE SEQUENCE</scope>
    <source>
        <strain evidence="2">DSM 21202</strain>
    </source>
</reference>
<dbReference type="EMBL" id="JAUSUL010000001">
    <property type="protein sequence ID" value="MDQ0313848.1"/>
    <property type="molecule type" value="Genomic_DNA"/>
</dbReference>
<dbReference type="Proteomes" id="UP001229244">
    <property type="component" value="Unassembled WGS sequence"/>
</dbReference>
<feature type="region of interest" description="Disordered" evidence="1">
    <location>
        <begin position="40"/>
        <end position="61"/>
    </location>
</feature>
<sequence length="61" mass="6456">MRSARVLDSFTKYIVPSGLGGAVICDGPIIATLTCACGSDRSRDQTLERRRPASGRSPAAF</sequence>
<feature type="compositionally biased region" description="Basic and acidic residues" evidence="1">
    <location>
        <begin position="40"/>
        <end position="51"/>
    </location>
</feature>
<keyword evidence="3" id="KW-1185">Reference proteome</keyword>
<name>A0AAE3VL05_9HYPH</name>